<feature type="domain" description="Lipid/polyisoprenoid-binding YceI-like" evidence="1">
    <location>
        <begin position="62"/>
        <end position="219"/>
    </location>
</feature>
<proteinExistence type="predicted"/>
<dbReference type="OrthoDB" id="68913at2"/>
<dbReference type="SMART" id="SM00867">
    <property type="entry name" value="YceI"/>
    <property type="match status" value="1"/>
</dbReference>
<dbReference type="EMBL" id="NHMK01000009">
    <property type="protein sequence ID" value="OWL97828.1"/>
    <property type="molecule type" value="Genomic_DNA"/>
</dbReference>
<gene>
    <name evidence="2" type="ORF">CBQ26_06190</name>
</gene>
<dbReference type="SUPFAM" id="SSF101874">
    <property type="entry name" value="YceI-like"/>
    <property type="match status" value="1"/>
</dbReference>
<dbReference type="AlphaFoldDB" id="A0A246BQ71"/>
<dbReference type="Pfam" id="PF04264">
    <property type="entry name" value="YceI"/>
    <property type="match status" value="1"/>
</dbReference>
<dbReference type="InterPro" id="IPR036761">
    <property type="entry name" value="TTHA0802/YceI-like_sf"/>
</dbReference>
<dbReference type="Proteomes" id="UP000197208">
    <property type="component" value="Unassembled WGS sequence"/>
</dbReference>
<keyword evidence="3" id="KW-1185">Reference proteome</keyword>
<evidence type="ECO:0000313" key="2">
    <source>
        <dbReference type="EMBL" id="OWL97828.1"/>
    </source>
</evidence>
<sequence length="221" mass="23230">MPRRRPRRPQASEQGGDLQGSWRGVHGFFTGARQNTRVNNYLRPLCVLVLATTLPGAAQAATYRAADGTATFNYRVTVVPVPGTMTGVTANVTLDPQDLAATRGTVTVPVSTLKTGIALRDNHAKGAGALGTAQFPNATFELTALTGGKLTEGQTVATTATGRLTVKGTTKTITAPIKATLTGGKVNVSTQFKFNPYDFNVRYQGGADTVTVDVTFVLSTN</sequence>
<evidence type="ECO:0000313" key="3">
    <source>
        <dbReference type="Proteomes" id="UP000197208"/>
    </source>
</evidence>
<dbReference type="Gene3D" id="2.40.128.110">
    <property type="entry name" value="Lipid/polyisoprenoid-binding, YceI-like"/>
    <property type="match status" value="1"/>
</dbReference>
<dbReference type="PANTHER" id="PTHR34406:SF1">
    <property type="entry name" value="PROTEIN YCEI"/>
    <property type="match status" value="1"/>
</dbReference>
<comment type="caution">
    <text evidence="2">The sequence shown here is derived from an EMBL/GenBank/DDBJ whole genome shotgun (WGS) entry which is preliminary data.</text>
</comment>
<protein>
    <recommendedName>
        <fullName evidence="1">Lipid/polyisoprenoid-binding YceI-like domain-containing protein</fullName>
    </recommendedName>
</protein>
<dbReference type="PANTHER" id="PTHR34406">
    <property type="entry name" value="PROTEIN YCEI"/>
    <property type="match status" value="1"/>
</dbReference>
<evidence type="ECO:0000259" key="1">
    <source>
        <dbReference type="SMART" id="SM00867"/>
    </source>
</evidence>
<accession>A0A246BQ71</accession>
<name>A0A246BQ71_9DEIO</name>
<dbReference type="InterPro" id="IPR007372">
    <property type="entry name" value="Lipid/polyisoprenoid-bd_YceI"/>
</dbReference>
<reference evidence="2 3" key="1">
    <citation type="submission" date="2017-05" db="EMBL/GenBank/DDBJ databases">
        <title>De novo genome assembly of Deniococcus indicus strain DR1.</title>
        <authorList>
            <person name="Chauhan D."/>
            <person name="Yennamalli R.M."/>
            <person name="Priyadarshini R."/>
        </authorList>
    </citation>
    <scope>NUCLEOTIDE SEQUENCE [LARGE SCALE GENOMIC DNA]</scope>
    <source>
        <strain evidence="2 3">DR1</strain>
    </source>
</reference>
<organism evidence="2 3">
    <name type="scientific">Deinococcus indicus</name>
    <dbReference type="NCBI Taxonomy" id="223556"/>
    <lineage>
        <taxon>Bacteria</taxon>
        <taxon>Thermotogati</taxon>
        <taxon>Deinococcota</taxon>
        <taxon>Deinococci</taxon>
        <taxon>Deinococcales</taxon>
        <taxon>Deinococcaceae</taxon>
        <taxon>Deinococcus</taxon>
    </lineage>
</organism>